<sequence length="137" mass="13886">MAERKPAQKFTKTASLSIGVAVAALVVLGLVAVFGMRGQVPVSQTTPYPEAESATEPIPGGAPDGAVSIQRDGVHIPAEASERIEGDGLATEAESGEQLFEGAQEDPDLMQPGQRVAPEGQAGPDARPGPVSEGDGG</sequence>
<keyword evidence="4" id="KW-1185">Reference proteome</keyword>
<feature type="transmembrane region" description="Helical" evidence="2">
    <location>
        <begin position="14"/>
        <end position="36"/>
    </location>
</feature>
<comment type="caution">
    <text evidence="3">The sequence shown here is derived from an EMBL/GenBank/DDBJ whole genome shotgun (WGS) entry which is preliminary data.</text>
</comment>
<dbReference type="AlphaFoldDB" id="A0A365U9H3"/>
<name>A0A365U9H3_9RHOB</name>
<keyword evidence="2" id="KW-0812">Transmembrane</keyword>
<organism evidence="3 4">
    <name type="scientific">Rhodosalinus halophilus</name>
    <dbReference type="NCBI Taxonomy" id="2259333"/>
    <lineage>
        <taxon>Bacteria</taxon>
        <taxon>Pseudomonadati</taxon>
        <taxon>Pseudomonadota</taxon>
        <taxon>Alphaproteobacteria</taxon>
        <taxon>Rhodobacterales</taxon>
        <taxon>Paracoccaceae</taxon>
        <taxon>Rhodosalinus</taxon>
    </lineage>
</organism>
<feature type="region of interest" description="Disordered" evidence="1">
    <location>
        <begin position="81"/>
        <end position="137"/>
    </location>
</feature>
<dbReference type="EMBL" id="QNTQ01000006">
    <property type="protein sequence ID" value="RBI85604.1"/>
    <property type="molecule type" value="Genomic_DNA"/>
</dbReference>
<reference evidence="3 4" key="1">
    <citation type="submission" date="2018-07" db="EMBL/GenBank/DDBJ databases">
        <title>Rhodosalinus sp. strain E84T genomic sequence and assembly.</title>
        <authorList>
            <person name="Liu Z.-W."/>
            <person name="Lu D.-C."/>
        </authorList>
    </citation>
    <scope>NUCLEOTIDE SEQUENCE [LARGE SCALE GENOMIC DNA]</scope>
    <source>
        <strain evidence="3 4">E84</strain>
    </source>
</reference>
<evidence type="ECO:0000256" key="2">
    <source>
        <dbReference type="SAM" id="Phobius"/>
    </source>
</evidence>
<evidence type="ECO:0000313" key="3">
    <source>
        <dbReference type="EMBL" id="RBI85604.1"/>
    </source>
</evidence>
<evidence type="ECO:0000256" key="1">
    <source>
        <dbReference type="SAM" id="MobiDB-lite"/>
    </source>
</evidence>
<feature type="region of interest" description="Disordered" evidence="1">
    <location>
        <begin position="41"/>
        <end position="64"/>
    </location>
</feature>
<dbReference type="RefSeq" id="WP_113288861.1">
    <property type="nucleotide sequence ID" value="NZ_QNTQ01000006.1"/>
</dbReference>
<accession>A0A365U9H3</accession>
<protein>
    <submittedName>
        <fullName evidence="3">Uncharacterized protein</fullName>
    </submittedName>
</protein>
<keyword evidence="2" id="KW-1133">Transmembrane helix</keyword>
<gene>
    <name evidence="3" type="ORF">DRV85_07670</name>
</gene>
<proteinExistence type="predicted"/>
<dbReference type="Proteomes" id="UP000253370">
    <property type="component" value="Unassembled WGS sequence"/>
</dbReference>
<evidence type="ECO:0000313" key="4">
    <source>
        <dbReference type="Proteomes" id="UP000253370"/>
    </source>
</evidence>
<keyword evidence="2" id="KW-0472">Membrane</keyword>